<protein>
    <recommendedName>
        <fullName evidence="1">XS domain-containing protein</fullName>
    </recommendedName>
</protein>
<dbReference type="PANTHER" id="PTHR21596">
    <property type="entry name" value="RIBONUCLEASE P SUBUNIT P38"/>
    <property type="match status" value="1"/>
</dbReference>
<dbReference type="Proteomes" id="UP000004994">
    <property type="component" value="Chromosome 1"/>
</dbReference>
<dbReference type="STRING" id="4081.K4AUE0"/>
<dbReference type="Gramene" id="Solyc01g015060.1.1">
    <property type="protein sequence ID" value="Solyc01g015060.1.1"/>
    <property type="gene ID" value="Solyc01g015060.1"/>
</dbReference>
<feature type="domain" description="XS" evidence="1">
    <location>
        <begin position="52"/>
        <end position="121"/>
    </location>
</feature>
<evidence type="ECO:0000313" key="3">
    <source>
        <dbReference type="Proteomes" id="UP000004994"/>
    </source>
</evidence>
<dbReference type="GO" id="GO:0080188">
    <property type="term" value="P:gene silencing by siRNA-directed DNA methylation"/>
    <property type="evidence" value="ECO:0007669"/>
    <property type="project" value="InterPro"/>
</dbReference>
<dbReference type="SMR" id="K4AUE0"/>
<dbReference type="PhylomeDB" id="K4AUE0"/>
<keyword evidence="3" id="KW-1185">Reference proteome</keyword>
<dbReference type="InterPro" id="IPR005380">
    <property type="entry name" value="XS_domain"/>
</dbReference>
<dbReference type="AlphaFoldDB" id="K4AUE0"/>
<dbReference type="Gene3D" id="3.30.70.2890">
    <property type="entry name" value="XS domain"/>
    <property type="match status" value="1"/>
</dbReference>
<reference evidence="2" key="2">
    <citation type="submission" date="2015-06" db="UniProtKB">
        <authorList>
            <consortium name="EnsemblPlants"/>
        </authorList>
    </citation>
    <scope>IDENTIFICATION</scope>
    <source>
        <strain evidence="2">cv. Heinz 1706</strain>
    </source>
</reference>
<reference evidence="2" key="1">
    <citation type="journal article" date="2012" name="Nature">
        <title>The tomato genome sequence provides insights into fleshy fruit evolution.</title>
        <authorList>
            <consortium name="Tomato Genome Consortium"/>
        </authorList>
    </citation>
    <scope>NUCLEOTIDE SEQUENCE [LARGE SCALE GENOMIC DNA]</scope>
    <source>
        <strain evidence="2">cv. Heinz 1706</strain>
    </source>
</reference>
<proteinExistence type="predicted"/>
<dbReference type="HOGENOM" id="CLU_2030760_0_0_1"/>
<sequence length="122" mass="14162">MSHRRSGKSGSTDLEFEELKYKYHEDLRDGSARSIKAVDKPVNGVEEPLRRREDAGKSGTYLKNMWIEEGFNPVKVHPLWNYIGHTRYATVEFKGDWSGFVNAIAFEKVFELDNHGTRDWNL</sequence>
<dbReference type="EnsemblPlants" id="Solyc01g015060.1.1">
    <property type="protein sequence ID" value="Solyc01g015060.1.1"/>
    <property type="gene ID" value="Solyc01g015060.1"/>
</dbReference>
<dbReference type="PANTHER" id="PTHR21596:SF23">
    <property type="entry name" value="FACTOR OF DNA METHYLATION 4"/>
    <property type="match status" value="1"/>
</dbReference>
<evidence type="ECO:0000259" key="1">
    <source>
        <dbReference type="Pfam" id="PF03468"/>
    </source>
</evidence>
<dbReference type="InterPro" id="IPR045177">
    <property type="entry name" value="FDM1-5/IDN2"/>
</dbReference>
<dbReference type="InParanoid" id="K4AUE0"/>
<name>K4AUE0_SOLLC</name>
<dbReference type="Pfam" id="PF03468">
    <property type="entry name" value="XS"/>
    <property type="match status" value="1"/>
</dbReference>
<dbReference type="PaxDb" id="4081-Solyc01g015060.1.1"/>
<dbReference type="InterPro" id="IPR038588">
    <property type="entry name" value="XS_domain_sf"/>
</dbReference>
<accession>K4AUE0</accession>
<organism evidence="2">
    <name type="scientific">Solanum lycopersicum</name>
    <name type="common">Tomato</name>
    <name type="synonym">Lycopersicon esculentum</name>
    <dbReference type="NCBI Taxonomy" id="4081"/>
    <lineage>
        <taxon>Eukaryota</taxon>
        <taxon>Viridiplantae</taxon>
        <taxon>Streptophyta</taxon>
        <taxon>Embryophyta</taxon>
        <taxon>Tracheophyta</taxon>
        <taxon>Spermatophyta</taxon>
        <taxon>Magnoliopsida</taxon>
        <taxon>eudicotyledons</taxon>
        <taxon>Gunneridae</taxon>
        <taxon>Pentapetalae</taxon>
        <taxon>asterids</taxon>
        <taxon>lamiids</taxon>
        <taxon>Solanales</taxon>
        <taxon>Solanaceae</taxon>
        <taxon>Solanoideae</taxon>
        <taxon>Solaneae</taxon>
        <taxon>Solanum</taxon>
        <taxon>Solanum subgen. Lycopersicon</taxon>
    </lineage>
</organism>
<evidence type="ECO:0000313" key="2">
    <source>
        <dbReference type="EnsemblPlants" id="Solyc01g015060.1.1"/>
    </source>
</evidence>